<accession>A0A6H0SAX6</accession>
<gene>
    <name evidence="2" type="ORF">EXE63_23855</name>
</gene>
<evidence type="ECO:0000313" key="3">
    <source>
        <dbReference type="Proteomes" id="UP000501849"/>
    </source>
</evidence>
<dbReference type="KEGG" id="mfre:EXE63_23855"/>
<dbReference type="InterPro" id="IPR015286">
    <property type="entry name" value="Porin_fam_mycobact-type"/>
</dbReference>
<evidence type="ECO:0000313" key="2">
    <source>
        <dbReference type="EMBL" id="QIV83579.1"/>
    </source>
</evidence>
<reference evidence="2 3" key="1">
    <citation type="submission" date="2019-04" db="EMBL/GenBank/DDBJ databases">
        <title>Draft, Whole-Genome Sequence of the Anthracene-degrading Mycobacterium frederiksbergense LB501T, Isolated from a Polycyclic Aromatic Hydrocarbon (PAH)-Contaminated Soil.</title>
        <authorList>
            <person name="Augelletti F."/>
        </authorList>
    </citation>
    <scope>NUCLEOTIDE SEQUENCE [LARGE SCALE GENOMIC DNA]</scope>
    <source>
        <strain evidence="2 3">LB 501T</strain>
    </source>
</reference>
<dbReference type="Pfam" id="PF09203">
    <property type="entry name" value="MspA"/>
    <property type="match status" value="1"/>
</dbReference>
<proteinExistence type="predicted"/>
<keyword evidence="1" id="KW-0732">Signal</keyword>
<keyword evidence="3" id="KW-1185">Reference proteome</keyword>
<dbReference type="InterPro" id="IPR036435">
    <property type="entry name" value="Leukocidin/porin_MspA_sf"/>
</dbReference>
<dbReference type="AlphaFoldDB" id="A0A6H0SAX6"/>
<evidence type="ECO:0000256" key="1">
    <source>
        <dbReference type="ARBA" id="ARBA00022729"/>
    </source>
</evidence>
<dbReference type="EMBL" id="CP038799">
    <property type="protein sequence ID" value="QIV83579.1"/>
    <property type="molecule type" value="Genomic_DNA"/>
</dbReference>
<dbReference type="SUPFAM" id="SSF56959">
    <property type="entry name" value="Leukocidin-like"/>
    <property type="match status" value="1"/>
</dbReference>
<dbReference type="Gene3D" id="2.60.40.1650">
    <property type="entry name" value="Porin MspA (Ig-like beta-sandwich domain)"/>
    <property type="match status" value="2"/>
</dbReference>
<name>A0A6H0SAX6_9MYCO</name>
<dbReference type="Proteomes" id="UP000501849">
    <property type="component" value="Chromosome"/>
</dbReference>
<organism evidence="2 3">
    <name type="scientific">Mycolicibacterium frederiksbergense</name>
    <dbReference type="NCBI Taxonomy" id="117567"/>
    <lineage>
        <taxon>Bacteria</taxon>
        <taxon>Bacillati</taxon>
        <taxon>Actinomycetota</taxon>
        <taxon>Actinomycetes</taxon>
        <taxon>Mycobacteriales</taxon>
        <taxon>Mycobacteriaceae</taxon>
        <taxon>Mycolicibacterium</taxon>
    </lineage>
</organism>
<protein>
    <submittedName>
        <fullName evidence="2">MspA protein</fullName>
    </submittedName>
</protein>
<sequence length="312" mass="32209">MARSGWPWRPAACGGCRWAESRTGRVLAVAAELHRRCKFLEVPIAGFVVPRPFALFTVVITAAVLCAPIAAGDPGTDPNEPDVDPVFAPAIDPALEPPLTPVMQPVAVAVPPSPQPQLHGLVASPPPTSTETPDGWRLTLSAVNETQLVAAPLTTALSSRSYIVGGTFSGNITGPEGGEIPEGVLEVGYQIGCGVDMSTSNGVTITGTAGLSPSVGLAGVDVGSPALDGLIPVLTTPVTGGAAIGLKPGIINMVPVTQKEFRGSNPWVLVSNFQVKIDGCVGQSFIRSYAFLTRSTDESDSVLAYYGETKVV</sequence>